<feature type="transmembrane region" description="Helical" evidence="1">
    <location>
        <begin position="15"/>
        <end position="37"/>
    </location>
</feature>
<feature type="transmembrane region" description="Helical" evidence="1">
    <location>
        <begin position="86"/>
        <end position="111"/>
    </location>
</feature>
<accession>A0A7X6R0Y8</accession>
<sequence>MRQTQSWLARAGDQWSVLVFGAIVVVWNLIVLVRGLIPLFSEPEVDVTVLLSGAELPLPIGPGGTPVAAGVSSAQVAVSDLGPFMMIWAVGAVAVVPLATIAVAVLVLILSRNILRGQFFSRTNTWIITSISLVIAGAWVLDLGCTLFTSNWALVQVAGPEGADAFSPHSVIEDTPTAWLPIFAAIAMGALAAAFSAGERMQRDTEGLV</sequence>
<dbReference type="Proteomes" id="UP000581206">
    <property type="component" value="Unassembled WGS sequence"/>
</dbReference>
<evidence type="ECO:0000313" key="3">
    <source>
        <dbReference type="Proteomes" id="UP000581206"/>
    </source>
</evidence>
<evidence type="ECO:0008006" key="4">
    <source>
        <dbReference type="Google" id="ProtNLM"/>
    </source>
</evidence>
<evidence type="ECO:0000313" key="2">
    <source>
        <dbReference type="EMBL" id="NKY24626.1"/>
    </source>
</evidence>
<dbReference type="RefSeq" id="WP_168631747.1">
    <property type="nucleotide sequence ID" value="NZ_BONL01000011.1"/>
</dbReference>
<gene>
    <name evidence="2" type="ORF">HGA03_18355</name>
</gene>
<comment type="caution">
    <text evidence="2">The sequence shown here is derived from an EMBL/GenBank/DDBJ whole genome shotgun (WGS) entry which is preliminary data.</text>
</comment>
<protein>
    <recommendedName>
        <fullName evidence="4">DUF2975 domain-containing protein</fullName>
    </recommendedName>
</protein>
<reference evidence="2 3" key="1">
    <citation type="submission" date="2020-04" db="EMBL/GenBank/DDBJ databases">
        <title>MicrobeNet Type strains.</title>
        <authorList>
            <person name="Nicholson A.C."/>
        </authorList>
    </citation>
    <scope>NUCLEOTIDE SEQUENCE [LARGE SCALE GENOMIC DNA]</scope>
    <source>
        <strain evidence="2 3">ATCC BAA-788</strain>
    </source>
</reference>
<keyword evidence="1" id="KW-0812">Transmembrane</keyword>
<keyword evidence="3" id="KW-1185">Reference proteome</keyword>
<dbReference type="AlphaFoldDB" id="A0A7X6R0Y8"/>
<organism evidence="2 3">
    <name type="scientific">Cellulomonas denverensis</name>
    <dbReference type="NCBI Taxonomy" id="264297"/>
    <lineage>
        <taxon>Bacteria</taxon>
        <taxon>Bacillati</taxon>
        <taxon>Actinomycetota</taxon>
        <taxon>Actinomycetes</taxon>
        <taxon>Micrococcales</taxon>
        <taxon>Cellulomonadaceae</taxon>
        <taxon>Cellulomonas</taxon>
    </lineage>
</organism>
<feature type="transmembrane region" description="Helical" evidence="1">
    <location>
        <begin position="178"/>
        <end position="198"/>
    </location>
</feature>
<dbReference type="EMBL" id="JAAXOX010000019">
    <property type="protein sequence ID" value="NKY24626.1"/>
    <property type="molecule type" value="Genomic_DNA"/>
</dbReference>
<feature type="transmembrane region" description="Helical" evidence="1">
    <location>
        <begin position="123"/>
        <end position="141"/>
    </location>
</feature>
<evidence type="ECO:0000256" key="1">
    <source>
        <dbReference type="SAM" id="Phobius"/>
    </source>
</evidence>
<keyword evidence="1" id="KW-1133">Transmembrane helix</keyword>
<name>A0A7X6R0Y8_9CELL</name>
<keyword evidence="1" id="KW-0472">Membrane</keyword>
<proteinExistence type="predicted"/>